<proteinExistence type="predicted"/>
<reference evidence="3" key="1">
    <citation type="journal article" date="2010" name="Nat. Biotechnol.">
        <title>Draft genome sequence of the oilseed species Ricinus communis.</title>
        <authorList>
            <person name="Chan A.P."/>
            <person name="Crabtree J."/>
            <person name="Zhao Q."/>
            <person name="Lorenzi H."/>
            <person name="Orvis J."/>
            <person name="Puiu D."/>
            <person name="Melake-Berhan A."/>
            <person name="Jones K.M."/>
            <person name="Redman J."/>
            <person name="Chen G."/>
            <person name="Cahoon E.B."/>
            <person name="Gedil M."/>
            <person name="Stanke M."/>
            <person name="Haas B.J."/>
            <person name="Wortman J.R."/>
            <person name="Fraser-Liggett C.M."/>
            <person name="Ravel J."/>
            <person name="Rabinowicz P.D."/>
        </authorList>
    </citation>
    <scope>NUCLEOTIDE SEQUENCE [LARGE SCALE GENOMIC DNA]</scope>
    <source>
        <strain evidence="3">cv. Hale</strain>
    </source>
</reference>
<evidence type="ECO:0000313" key="2">
    <source>
        <dbReference type="EMBL" id="EEF48709.1"/>
    </source>
</evidence>
<organism evidence="2 3">
    <name type="scientific">Ricinus communis</name>
    <name type="common">Castor bean</name>
    <dbReference type="NCBI Taxonomy" id="3988"/>
    <lineage>
        <taxon>Eukaryota</taxon>
        <taxon>Viridiplantae</taxon>
        <taxon>Streptophyta</taxon>
        <taxon>Embryophyta</taxon>
        <taxon>Tracheophyta</taxon>
        <taxon>Spermatophyta</taxon>
        <taxon>Magnoliopsida</taxon>
        <taxon>eudicotyledons</taxon>
        <taxon>Gunneridae</taxon>
        <taxon>Pentapetalae</taxon>
        <taxon>rosids</taxon>
        <taxon>fabids</taxon>
        <taxon>Malpighiales</taxon>
        <taxon>Euphorbiaceae</taxon>
        <taxon>Acalyphoideae</taxon>
        <taxon>Acalypheae</taxon>
        <taxon>Ricinus</taxon>
    </lineage>
</organism>
<accession>B9RHT7</accession>
<protein>
    <submittedName>
        <fullName evidence="2">Uncharacterized protein</fullName>
    </submittedName>
</protein>
<dbReference type="OMA" id="HYESKGM"/>
<dbReference type="eggNOG" id="ENOG502S243">
    <property type="taxonomic scope" value="Eukaryota"/>
</dbReference>
<feature type="region of interest" description="Disordered" evidence="1">
    <location>
        <begin position="1"/>
        <end position="27"/>
    </location>
</feature>
<evidence type="ECO:0000256" key="1">
    <source>
        <dbReference type="SAM" id="MobiDB-lite"/>
    </source>
</evidence>
<keyword evidence="3" id="KW-1185">Reference proteome</keyword>
<sequence>MEQPTLPNANPSSKEKNKVAKKKGPTPQELISHYQSKGLDSQEASVKVIEDLQNLLFRVVSANNKNKKDKLTAETLRKVDVVQNRVGILDMKIDSKPGYFETFAIGVASGAAFRGFETVWPHVLGGVSQIWTAVTTATKPPPSS</sequence>
<dbReference type="AlphaFoldDB" id="B9RHT7"/>
<dbReference type="InParanoid" id="B9RHT7"/>
<name>B9RHT7_RICCO</name>
<evidence type="ECO:0000313" key="3">
    <source>
        <dbReference type="Proteomes" id="UP000008311"/>
    </source>
</evidence>
<feature type="compositionally biased region" description="Polar residues" evidence="1">
    <location>
        <begin position="1"/>
        <end position="12"/>
    </location>
</feature>
<dbReference type="KEGG" id="rcu:8259947"/>
<dbReference type="EMBL" id="EQ973781">
    <property type="protein sequence ID" value="EEF48709.1"/>
    <property type="molecule type" value="Genomic_DNA"/>
</dbReference>
<dbReference type="Proteomes" id="UP000008311">
    <property type="component" value="Unassembled WGS sequence"/>
</dbReference>
<dbReference type="OrthoDB" id="1908822at2759"/>
<dbReference type="FunCoup" id="B9RHT7">
    <property type="interactions" value="92"/>
</dbReference>
<gene>
    <name evidence="2" type="ORF">RCOM_1573510</name>
</gene>